<dbReference type="EMBL" id="JALJOV010000715">
    <property type="protein sequence ID" value="KAK9861692.1"/>
    <property type="molecule type" value="Genomic_DNA"/>
</dbReference>
<evidence type="ECO:0000313" key="3">
    <source>
        <dbReference type="EMBL" id="KAK9861692.1"/>
    </source>
</evidence>
<dbReference type="GO" id="GO:0043625">
    <property type="term" value="C:delta DNA polymerase complex"/>
    <property type="evidence" value="ECO:0007669"/>
    <property type="project" value="TreeGrafter"/>
</dbReference>
<dbReference type="GO" id="GO:0045004">
    <property type="term" value="P:DNA replication proofreading"/>
    <property type="evidence" value="ECO:0007669"/>
    <property type="project" value="TreeGrafter"/>
</dbReference>
<evidence type="ECO:0000259" key="2">
    <source>
        <dbReference type="Pfam" id="PF03104"/>
    </source>
</evidence>
<accession>A0AAW1SZ71</accession>
<dbReference type="Gene3D" id="3.30.420.10">
    <property type="entry name" value="Ribonuclease H-like superfamily/Ribonuclease H"/>
    <property type="match status" value="1"/>
</dbReference>
<gene>
    <name evidence="3" type="ORF">WJX84_001215</name>
</gene>
<proteinExistence type="predicted"/>
<dbReference type="SUPFAM" id="SSF53098">
    <property type="entry name" value="Ribonuclease H-like"/>
    <property type="match status" value="1"/>
</dbReference>
<organism evidence="3 4">
    <name type="scientific">Apatococcus fuscideae</name>
    <dbReference type="NCBI Taxonomy" id="2026836"/>
    <lineage>
        <taxon>Eukaryota</taxon>
        <taxon>Viridiplantae</taxon>
        <taxon>Chlorophyta</taxon>
        <taxon>core chlorophytes</taxon>
        <taxon>Trebouxiophyceae</taxon>
        <taxon>Chlorellales</taxon>
        <taxon>Chlorellaceae</taxon>
        <taxon>Apatococcus</taxon>
    </lineage>
</organism>
<keyword evidence="4" id="KW-1185">Reference proteome</keyword>
<dbReference type="GO" id="GO:0008296">
    <property type="term" value="F:3'-5'-DNA exonuclease activity"/>
    <property type="evidence" value="ECO:0007669"/>
    <property type="project" value="TreeGrafter"/>
</dbReference>
<dbReference type="GO" id="GO:0006287">
    <property type="term" value="P:base-excision repair, gap-filling"/>
    <property type="evidence" value="ECO:0007669"/>
    <property type="project" value="TreeGrafter"/>
</dbReference>
<dbReference type="GO" id="GO:0006297">
    <property type="term" value="P:nucleotide-excision repair, DNA gap filling"/>
    <property type="evidence" value="ECO:0007669"/>
    <property type="project" value="TreeGrafter"/>
</dbReference>
<dbReference type="InterPro" id="IPR012337">
    <property type="entry name" value="RNaseH-like_sf"/>
</dbReference>
<evidence type="ECO:0000313" key="4">
    <source>
        <dbReference type="Proteomes" id="UP001485043"/>
    </source>
</evidence>
<dbReference type="Pfam" id="PF03104">
    <property type="entry name" value="DNA_pol_B_exo1"/>
    <property type="match status" value="1"/>
</dbReference>
<dbReference type="PANTHER" id="PTHR10322">
    <property type="entry name" value="DNA POLYMERASE CATALYTIC SUBUNIT"/>
    <property type="match status" value="1"/>
</dbReference>
<dbReference type="PANTHER" id="PTHR10322:SF35">
    <property type="entry name" value="DNA-DIRECTED DNA POLYMERASE"/>
    <property type="match status" value="1"/>
</dbReference>
<feature type="domain" description="DNA-directed DNA polymerase family B exonuclease" evidence="2">
    <location>
        <begin position="82"/>
        <end position="195"/>
    </location>
</feature>
<dbReference type="InterPro" id="IPR050240">
    <property type="entry name" value="DNA_pol_type-B"/>
</dbReference>
<reference evidence="3 4" key="1">
    <citation type="journal article" date="2024" name="Nat. Commun.">
        <title>Phylogenomics reveals the evolutionary origins of lichenization in chlorophyte algae.</title>
        <authorList>
            <person name="Puginier C."/>
            <person name="Libourel C."/>
            <person name="Otte J."/>
            <person name="Skaloud P."/>
            <person name="Haon M."/>
            <person name="Grisel S."/>
            <person name="Petersen M."/>
            <person name="Berrin J.G."/>
            <person name="Delaux P.M."/>
            <person name="Dal Grande F."/>
            <person name="Keller J."/>
        </authorList>
    </citation>
    <scope>NUCLEOTIDE SEQUENCE [LARGE SCALE GENOMIC DNA]</scope>
    <source>
        <strain evidence="3 4">SAG 2523</strain>
    </source>
</reference>
<sequence>MTKVLARQAKDLHLEIQAGPAWQSNTHALLPMDARDEPLSGSQVQQRLRLHAAARRRMRQAQPTLVVFAWAKDIGSQQQLDEAVSGAEVRLFQTELEMLSAWLGFFMEADPDALILFQVRDTLGMLTGRFETLKIDGGSMFLGRLNSRNRRKLTLKRIVQYSPNWVRHQNRMSSTSNQETFRAEMDGRLVMDVLRQEACNRCGPSTSEEPSSMSPPAKLLHGADPVAQAGINGRQSAQGARALLEELESHMHSAGTSLASCTFSIQHRGSNPDGSSMACSHPPAVQWAYDGSFFAVLTTQASCFSRLTICSGLDGLKQMAWGLTQAPEVAWHPYMPQLAVYVHYSEENFVCGLSADESDLNRTQVALVMAPDSQPQWWTNNGIPTWSPSGLLVLTDTTCHFV</sequence>
<protein>
    <recommendedName>
        <fullName evidence="1">DNA polymerase delta catalytic subunit</fullName>
    </recommendedName>
</protein>
<evidence type="ECO:0000256" key="1">
    <source>
        <dbReference type="ARBA" id="ARBA00024411"/>
    </source>
</evidence>
<dbReference type="GO" id="GO:0003676">
    <property type="term" value="F:nucleic acid binding"/>
    <property type="evidence" value="ECO:0007669"/>
    <property type="project" value="InterPro"/>
</dbReference>
<comment type="caution">
    <text evidence="3">The sequence shown here is derived from an EMBL/GenBank/DDBJ whole genome shotgun (WGS) entry which is preliminary data.</text>
</comment>
<dbReference type="Proteomes" id="UP001485043">
    <property type="component" value="Unassembled WGS sequence"/>
</dbReference>
<dbReference type="InterPro" id="IPR006133">
    <property type="entry name" value="DNA-dir_DNA_pol_B_exonuc"/>
</dbReference>
<dbReference type="InterPro" id="IPR036397">
    <property type="entry name" value="RNaseH_sf"/>
</dbReference>
<name>A0AAW1SZ71_9CHLO</name>
<dbReference type="AlphaFoldDB" id="A0AAW1SZ71"/>
<dbReference type="GO" id="GO:0003887">
    <property type="term" value="F:DNA-directed DNA polymerase activity"/>
    <property type="evidence" value="ECO:0007669"/>
    <property type="project" value="TreeGrafter"/>
</dbReference>